<dbReference type="InterPro" id="IPR032675">
    <property type="entry name" value="LRR_dom_sf"/>
</dbReference>
<gene>
    <name evidence="1" type="ORF">M404DRAFT_25737</name>
</gene>
<dbReference type="Proteomes" id="UP000054217">
    <property type="component" value="Unassembled WGS sequence"/>
</dbReference>
<dbReference type="HOGENOM" id="CLU_034219_0_0_1"/>
<evidence type="ECO:0000313" key="1">
    <source>
        <dbReference type="EMBL" id="KIO05118.1"/>
    </source>
</evidence>
<proteinExistence type="predicted"/>
<dbReference type="AlphaFoldDB" id="A0A0C3J7U1"/>
<dbReference type="STRING" id="870435.A0A0C3J7U1"/>
<name>A0A0C3J7U1_PISTI</name>
<organism evidence="1 2">
    <name type="scientific">Pisolithus tinctorius Marx 270</name>
    <dbReference type="NCBI Taxonomy" id="870435"/>
    <lineage>
        <taxon>Eukaryota</taxon>
        <taxon>Fungi</taxon>
        <taxon>Dikarya</taxon>
        <taxon>Basidiomycota</taxon>
        <taxon>Agaricomycotina</taxon>
        <taxon>Agaricomycetes</taxon>
        <taxon>Agaricomycetidae</taxon>
        <taxon>Boletales</taxon>
        <taxon>Sclerodermatineae</taxon>
        <taxon>Pisolithaceae</taxon>
        <taxon>Pisolithus</taxon>
    </lineage>
</organism>
<dbReference type="EMBL" id="KN831968">
    <property type="protein sequence ID" value="KIO05118.1"/>
    <property type="molecule type" value="Genomic_DNA"/>
</dbReference>
<dbReference type="OrthoDB" id="2665954at2759"/>
<evidence type="ECO:0000313" key="2">
    <source>
        <dbReference type="Proteomes" id="UP000054217"/>
    </source>
</evidence>
<protein>
    <submittedName>
        <fullName evidence="1">Uncharacterized protein</fullName>
    </submittedName>
</protein>
<dbReference type="Gene3D" id="3.80.10.10">
    <property type="entry name" value="Ribonuclease Inhibitor"/>
    <property type="match status" value="1"/>
</dbReference>
<dbReference type="InParanoid" id="A0A0C3J7U1"/>
<accession>A0A0C3J7U1</accession>
<dbReference type="SUPFAM" id="SSF52047">
    <property type="entry name" value="RNI-like"/>
    <property type="match status" value="1"/>
</dbReference>
<reference evidence="1 2" key="1">
    <citation type="submission" date="2014-04" db="EMBL/GenBank/DDBJ databases">
        <authorList>
            <consortium name="DOE Joint Genome Institute"/>
            <person name="Kuo A."/>
            <person name="Kohler A."/>
            <person name="Costa M.D."/>
            <person name="Nagy L.G."/>
            <person name="Floudas D."/>
            <person name="Copeland A."/>
            <person name="Barry K.W."/>
            <person name="Cichocki N."/>
            <person name="Veneault-Fourrey C."/>
            <person name="LaButti K."/>
            <person name="Lindquist E.A."/>
            <person name="Lipzen A."/>
            <person name="Lundell T."/>
            <person name="Morin E."/>
            <person name="Murat C."/>
            <person name="Sun H."/>
            <person name="Tunlid A."/>
            <person name="Henrissat B."/>
            <person name="Grigoriev I.V."/>
            <person name="Hibbett D.S."/>
            <person name="Martin F."/>
            <person name="Nordberg H.P."/>
            <person name="Cantor M.N."/>
            <person name="Hua S.X."/>
        </authorList>
    </citation>
    <scope>NUCLEOTIDE SEQUENCE [LARGE SCALE GENOMIC DNA]</scope>
    <source>
        <strain evidence="1 2">Marx 270</strain>
    </source>
</reference>
<keyword evidence="2" id="KW-1185">Reference proteome</keyword>
<sequence length="461" mass="51496">METGIPLVTFPDQVVDKLETATLAELDASLRKLISSAQLVLVMIFTEVVKLRGDAGLRAISQVCQQWQKVALQAPMLWERVLVFSGKPRWTSEMLRRTLNTPLDISINPVDLPADSRALVISNVMTAADHFWRFRAFNLAAPYPYICKFFDLVSFDRNEAPHLRVLSLSSQNWGNLPECNKALPVKLLTLATPCLEYLVLQGCHFHWDAMSSGLARSYGLSTLHIDYPEKSDPASKPSTFALLTALVPLTSLKELKLRNATKPDPTSQWDHSTVILPQLQTLHLRSSMQLCADFLGRIEAPTIVRLDIDCNTTTSDNLLIVLKGTANGDFCRININGVLRRVNYLSLPQIFVSLANMPSVWAVEELMIAFSTDIHTMVAVGTWPYLLERLRKVTCLNLGRSPVASILYHLYFNVRDALEAQTLGWEVGIQLPLLEVIVVPPSSELRKLVATITDLRGQLAL</sequence>
<reference evidence="2" key="2">
    <citation type="submission" date="2015-01" db="EMBL/GenBank/DDBJ databases">
        <title>Evolutionary Origins and Diversification of the Mycorrhizal Mutualists.</title>
        <authorList>
            <consortium name="DOE Joint Genome Institute"/>
            <consortium name="Mycorrhizal Genomics Consortium"/>
            <person name="Kohler A."/>
            <person name="Kuo A."/>
            <person name="Nagy L.G."/>
            <person name="Floudas D."/>
            <person name="Copeland A."/>
            <person name="Barry K.W."/>
            <person name="Cichocki N."/>
            <person name="Veneault-Fourrey C."/>
            <person name="LaButti K."/>
            <person name="Lindquist E.A."/>
            <person name="Lipzen A."/>
            <person name="Lundell T."/>
            <person name="Morin E."/>
            <person name="Murat C."/>
            <person name="Riley R."/>
            <person name="Ohm R."/>
            <person name="Sun H."/>
            <person name="Tunlid A."/>
            <person name="Henrissat B."/>
            <person name="Grigoriev I.V."/>
            <person name="Hibbett D.S."/>
            <person name="Martin F."/>
        </authorList>
    </citation>
    <scope>NUCLEOTIDE SEQUENCE [LARGE SCALE GENOMIC DNA]</scope>
    <source>
        <strain evidence="2">Marx 270</strain>
    </source>
</reference>